<reference evidence="6" key="1">
    <citation type="submission" date="2019-08" db="EMBL/GenBank/DDBJ databases">
        <authorList>
            <person name="Kucharzyk K."/>
            <person name="Murdoch R.W."/>
            <person name="Higgins S."/>
            <person name="Loffler F."/>
        </authorList>
    </citation>
    <scope>NUCLEOTIDE SEQUENCE</scope>
</reference>
<dbReference type="Gene3D" id="1.10.1740.10">
    <property type="match status" value="1"/>
</dbReference>
<evidence type="ECO:0000256" key="4">
    <source>
        <dbReference type="ARBA" id="ARBA00023163"/>
    </source>
</evidence>
<feature type="domain" description="RNA polymerase sigma factor 70 region 4 type 2" evidence="5">
    <location>
        <begin position="105"/>
        <end position="152"/>
    </location>
</feature>
<dbReference type="NCBIfam" id="TIGR02937">
    <property type="entry name" value="sigma70-ECF"/>
    <property type="match status" value="1"/>
</dbReference>
<evidence type="ECO:0000256" key="3">
    <source>
        <dbReference type="ARBA" id="ARBA00023082"/>
    </source>
</evidence>
<dbReference type="Pfam" id="PF08281">
    <property type="entry name" value="Sigma70_r4_2"/>
    <property type="match status" value="1"/>
</dbReference>
<dbReference type="GO" id="GO:0003677">
    <property type="term" value="F:DNA binding"/>
    <property type="evidence" value="ECO:0007669"/>
    <property type="project" value="InterPro"/>
</dbReference>
<proteinExistence type="inferred from homology"/>
<keyword evidence="3" id="KW-0731">Sigma factor</keyword>
<sequence length="160" mass="18745">MRREDFKELYLARFDSVRRFIFYKCSDTDVASDIAQEVFVKIWEKNINIDPVKDINLLFKIARDLYIDKVRRDKVALNFTETIEPVNMIDDAENEINYKVLSKAYNEALVQMTESQREAFLLNRNDGLKYNEISKQLGITVKAVEKRISGALSILKRTIL</sequence>
<name>A0A645C629_9ZZZZ</name>
<comment type="similarity">
    <text evidence="1">Belongs to the sigma-70 factor family. ECF subfamily.</text>
</comment>
<dbReference type="Gene3D" id="1.10.10.10">
    <property type="entry name" value="Winged helix-like DNA-binding domain superfamily/Winged helix DNA-binding domain"/>
    <property type="match status" value="1"/>
</dbReference>
<dbReference type="GO" id="GO:0006352">
    <property type="term" value="P:DNA-templated transcription initiation"/>
    <property type="evidence" value="ECO:0007669"/>
    <property type="project" value="InterPro"/>
</dbReference>
<comment type="caution">
    <text evidence="6">The sequence shown here is derived from an EMBL/GenBank/DDBJ whole genome shotgun (WGS) entry which is preliminary data.</text>
</comment>
<evidence type="ECO:0000256" key="1">
    <source>
        <dbReference type="ARBA" id="ARBA00010641"/>
    </source>
</evidence>
<dbReference type="SUPFAM" id="SSF88659">
    <property type="entry name" value="Sigma3 and sigma4 domains of RNA polymerase sigma factors"/>
    <property type="match status" value="1"/>
</dbReference>
<dbReference type="PANTHER" id="PTHR43133">
    <property type="entry name" value="RNA POLYMERASE ECF-TYPE SIGMA FACTO"/>
    <property type="match status" value="1"/>
</dbReference>
<dbReference type="PANTHER" id="PTHR43133:SF46">
    <property type="entry name" value="RNA POLYMERASE SIGMA-70 FACTOR ECF SUBFAMILY"/>
    <property type="match status" value="1"/>
</dbReference>
<dbReference type="GO" id="GO:0016987">
    <property type="term" value="F:sigma factor activity"/>
    <property type="evidence" value="ECO:0007669"/>
    <property type="project" value="UniProtKB-KW"/>
</dbReference>
<dbReference type="InterPro" id="IPR039425">
    <property type="entry name" value="RNA_pol_sigma-70-like"/>
</dbReference>
<dbReference type="InterPro" id="IPR014284">
    <property type="entry name" value="RNA_pol_sigma-70_dom"/>
</dbReference>
<dbReference type="InterPro" id="IPR013324">
    <property type="entry name" value="RNA_pol_sigma_r3/r4-like"/>
</dbReference>
<dbReference type="InterPro" id="IPR036388">
    <property type="entry name" value="WH-like_DNA-bd_sf"/>
</dbReference>
<keyword evidence="2" id="KW-0805">Transcription regulation</keyword>
<dbReference type="InterPro" id="IPR013249">
    <property type="entry name" value="RNA_pol_sigma70_r4_t2"/>
</dbReference>
<dbReference type="SUPFAM" id="SSF88946">
    <property type="entry name" value="Sigma2 domain of RNA polymerase sigma factors"/>
    <property type="match status" value="1"/>
</dbReference>
<organism evidence="6">
    <name type="scientific">bioreactor metagenome</name>
    <dbReference type="NCBI Taxonomy" id="1076179"/>
    <lineage>
        <taxon>unclassified sequences</taxon>
        <taxon>metagenomes</taxon>
        <taxon>ecological metagenomes</taxon>
    </lineage>
</organism>
<dbReference type="InterPro" id="IPR013325">
    <property type="entry name" value="RNA_pol_sigma_r2"/>
</dbReference>
<evidence type="ECO:0000313" key="6">
    <source>
        <dbReference type="EMBL" id="MPM70783.1"/>
    </source>
</evidence>
<protein>
    <submittedName>
        <fullName evidence="6">Putative RNA polymerase sigma factor FecI</fullName>
    </submittedName>
</protein>
<keyword evidence="4" id="KW-0804">Transcription</keyword>
<evidence type="ECO:0000259" key="5">
    <source>
        <dbReference type="Pfam" id="PF08281"/>
    </source>
</evidence>
<dbReference type="AlphaFoldDB" id="A0A645C629"/>
<dbReference type="EMBL" id="VSSQ01023691">
    <property type="protein sequence ID" value="MPM70783.1"/>
    <property type="molecule type" value="Genomic_DNA"/>
</dbReference>
<accession>A0A645C629</accession>
<evidence type="ECO:0000256" key="2">
    <source>
        <dbReference type="ARBA" id="ARBA00023015"/>
    </source>
</evidence>
<gene>
    <name evidence="6" type="primary">fecI_7</name>
    <name evidence="6" type="ORF">SDC9_117743</name>
</gene>